<accession>A0ACC1SN23</accession>
<gene>
    <name evidence="1" type="ORF">NM208_g3793</name>
</gene>
<reference evidence="1" key="1">
    <citation type="submission" date="2022-08" db="EMBL/GenBank/DDBJ databases">
        <title>Genome Sequence of Fusarium decemcellulare.</title>
        <authorList>
            <person name="Buettner E."/>
        </authorList>
    </citation>
    <scope>NUCLEOTIDE SEQUENCE</scope>
    <source>
        <strain evidence="1">Babe19</strain>
    </source>
</reference>
<protein>
    <submittedName>
        <fullName evidence="1">Uncharacterized protein</fullName>
    </submittedName>
</protein>
<dbReference type="Proteomes" id="UP001148629">
    <property type="component" value="Unassembled WGS sequence"/>
</dbReference>
<organism evidence="1 2">
    <name type="scientific">Fusarium decemcellulare</name>
    <dbReference type="NCBI Taxonomy" id="57161"/>
    <lineage>
        <taxon>Eukaryota</taxon>
        <taxon>Fungi</taxon>
        <taxon>Dikarya</taxon>
        <taxon>Ascomycota</taxon>
        <taxon>Pezizomycotina</taxon>
        <taxon>Sordariomycetes</taxon>
        <taxon>Hypocreomycetidae</taxon>
        <taxon>Hypocreales</taxon>
        <taxon>Nectriaceae</taxon>
        <taxon>Fusarium</taxon>
        <taxon>Fusarium decemcellulare species complex</taxon>
    </lineage>
</organism>
<evidence type="ECO:0000313" key="1">
    <source>
        <dbReference type="EMBL" id="KAJ3543029.1"/>
    </source>
</evidence>
<comment type="caution">
    <text evidence="1">The sequence shown here is derived from an EMBL/GenBank/DDBJ whole genome shotgun (WGS) entry which is preliminary data.</text>
</comment>
<name>A0ACC1SN23_9HYPO</name>
<proteinExistence type="predicted"/>
<sequence length="87" mass="9829">MAPQTAAEKAKAKLQAVLDNPNRNDASSYKHRVMSTKYPTAGGSDMTNMVTRRDSNARRESVSSEGSAHQVQRRWSMVKEWMNRPAY</sequence>
<evidence type="ECO:0000313" key="2">
    <source>
        <dbReference type="Proteomes" id="UP001148629"/>
    </source>
</evidence>
<keyword evidence="2" id="KW-1185">Reference proteome</keyword>
<dbReference type="EMBL" id="JANRMS010000264">
    <property type="protein sequence ID" value="KAJ3543029.1"/>
    <property type="molecule type" value="Genomic_DNA"/>
</dbReference>